<evidence type="ECO:0000256" key="1">
    <source>
        <dbReference type="SAM" id="Phobius"/>
    </source>
</evidence>
<gene>
    <name evidence="2" type="ORF">SAMN06265219_10121</name>
</gene>
<proteinExistence type="predicted"/>
<feature type="transmembrane region" description="Helical" evidence="1">
    <location>
        <begin position="12"/>
        <end position="29"/>
    </location>
</feature>
<keyword evidence="1" id="KW-1133">Transmembrane helix</keyword>
<dbReference type="AlphaFoldDB" id="A0A521AB93"/>
<dbReference type="EMBL" id="FXTP01000001">
    <property type="protein sequence ID" value="SMO32058.1"/>
    <property type="molecule type" value="Genomic_DNA"/>
</dbReference>
<reference evidence="2 3" key="1">
    <citation type="submission" date="2017-05" db="EMBL/GenBank/DDBJ databases">
        <authorList>
            <person name="Varghese N."/>
            <person name="Submissions S."/>
        </authorList>
    </citation>
    <scope>NUCLEOTIDE SEQUENCE [LARGE SCALE GENOMIC DNA]</scope>
    <source>
        <strain evidence="2 3">DSM 21985</strain>
    </source>
</reference>
<dbReference type="Proteomes" id="UP000317557">
    <property type="component" value="Unassembled WGS sequence"/>
</dbReference>
<feature type="transmembrane region" description="Helical" evidence="1">
    <location>
        <begin position="97"/>
        <end position="118"/>
    </location>
</feature>
<keyword evidence="1" id="KW-0812">Transmembrane</keyword>
<accession>A0A521AB93</accession>
<protein>
    <recommendedName>
        <fullName evidence="4">ATP synthase I chain</fullName>
    </recommendedName>
</protein>
<evidence type="ECO:0000313" key="2">
    <source>
        <dbReference type="EMBL" id="SMO32058.1"/>
    </source>
</evidence>
<feature type="transmembrane region" description="Helical" evidence="1">
    <location>
        <begin position="70"/>
        <end position="91"/>
    </location>
</feature>
<evidence type="ECO:0008006" key="4">
    <source>
        <dbReference type="Google" id="ProtNLM"/>
    </source>
</evidence>
<evidence type="ECO:0000313" key="3">
    <source>
        <dbReference type="Proteomes" id="UP000317557"/>
    </source>
</evidence>
<name>A0A521AB93_9BACT</name>
<organism evidence="2 3">
    <name type="scientific">Gracilimonas mengyeensis</name>
    <dbReference type="NCBI Taxonomy" id="1302730"/>
    <lineage>
        <taxon>Bacteria</taxon>
        <taxon>Pseudomonadati</taxon>
        <taxon>Balneolota</taxon>
        <taxon>Balneolia</taxon>
        <taxon>Balneolales</taxon>
        <taxon>Balneolaceae</taxon>
        <taxon>Gracilimonas</taxon>
    </lineage>
</organism>
<keyword evidence="3" id="KW-1185">Reference proteome</keyword>
<keyword evidence="1" id="KW-0472">Membrane</keyword>
<feature type="transmembrane region" description="Helical" evidence="1">
    <location>
        <begin position="35"/>
        <end position="58"/>
    </location>
</feature>
<sequence>MTNDTFPVMKRTLKMSVLLLVLSTTFFLIGEQQGVAVVSGVLLSCIFVVSSAWVFDFFSGLDNKKFMKIFFLSTALRFVLVLILFGIFIGLTKIDEIYFTVSFIISYLCQSVTEVIFINKILDNSGR</sequence>
<dbReference type="RefSeq" id="WP_221930201.1">
    <property type="nucleotide sequence ID" value="NZ_FXTP01000001.1"/>
</dbReference>